<gene>
    <name evidence="2" type="ORF">PR048_009701</name>
</gene>
<comment type="caution">
    <text evidence="2">The sequence shown here is derived from an EMBL/GenBank/DDBJ whole genome shotgun (WGS) entry which is preliminary data.</text>
</comment>
<keyword evidence="3" id="KW-1185">Reference proteome</keyword>
<dbReference type="Proteomes" id="UP001159363">
    <property type="component" value="Chromosome 3"/>
</dbReference>
<evidence type="ECO:0000313" key="2">
    <source>
        <dbReference type="EMBL" id="KAJ8890194.1"/>
    </source>
</evidence>
<feature type="compositionally biased region" description="Basic and acidic residues" evidence="1">
    <location>
        <begin position="108"/>
        <end position="119"/>
    </location>
</feature>
<evidence type="ECO:0000256" key="1">
    <source>
        <dbReference type="SAM" id="MobiDB-lite"/>
    </source>
</evidence>
<feature type="region of interest" description="Disordered" evidence="1">
    <location>
        <begin position="65"/>
        <end position="145"/>
    </location>
</feature>
<evidence type="ECO:0000313" key="3">
    <source>
        <dbReference type="Proteomes" id="UP001159363"/>
    </source>
</evidence>
<dbReference type="EMBL" id="JARBHB010000003">
    <property type="protein sequence ID" value="KAJ8890194.1"/>
    <property type="molecule type" value="Genomic_DNA"/>
</dbReference>
<organism evidence="2 3">
    <name type="scientific">Dryococelus australis</name>
    <dbReference type="NCBI Taxonomy" id="614101"/>
    <lineage>
        <taxon>Eukaryota</taxon>
        <taxon>Metazoa</taxon>
        <taxon>Ecdysozoa</taxon>
        <taxon>Arthropoda</taxon>
        <taxon>Hexapoda</taxon>
        <taxon>Insecta</taxon>
        <taxon>Pterygota</taxon>
        <taxon>Neoptera</taxon>
        <taxon>Polyneoptera</taxon>
        <taxon>Phasmatodea</taxon>
        <taxon>Verophasmatodea</taxon>
        <taxon>Anareolatae</taxon>
        <taxon>Phasmatidae</taxon>
        <taxon>Eurycanthinae</taxon>
        <taxon>Dryococelus</taxon>
    </lineage>
</organism>
<accession>A0ABQ9I0Q1</accession>
<reference evidence="2 3" key="1">
    <citation type="submission" date="2023-02" db="EMBL/GenBank/DDBJ databases">
        <title>LHISI_Scaffold_Assembly.</title>
        <authorList>
            <person name="Stuart O.P."/>
            <person name="Cleave R."/>
            <person name="Magrath M.J.L."/>
            <person name="Mikheyev A.S."/>
        </authorList>
    </citation>
    <scope>NUCLEOTIDE SEQUENCE [LARGE SCALE GENOMIC DNA]</scope>
    <source>
        <strain evidence="2">Daus_M_001</strain>
        <tissue evidence="2">Leg muscle</tissue>
    </source>
</reference>
<proteinExistence type="predicted"/>
<sequence>MLQTANQFRSYIVATGTWDVHKNRKQLLAVWEMEADERMRRPVPGKRMGVGLESHGMHQVVGTRAELHQMQRPVEEKQVSPQPGSEETAAQLRSATPQGPHTPSSTQEEFRNVPNEERPGLGGATTCYKTRSGRQVIPPPPRQDT</sequence>
<feature type="compositionally biased region" description="Basic and acidic residues" evidence="1">
    <location>
        <begin position="65"/>
        <end position="78"/>
    </location>
</feature>
<feature type="compositionally biased region" description="Polar residues" evidence="1">
    <location>
        <begin position="91"/>
        <end position="107"/>
    </location>
</feature>
<name>A0ABQ9I0Q1_9NEOP</name>
<protein>
    <submittedName>
        <fullName evidence="2">Uncharacterized protein</fullName>
    </submittedName>
</protein>